<proteinExistence type="predicted"/>
<reference evidence="2" key="1">
    <citation type="submission" date="2021-06" db="EMBL/GenBank/DDBJ databases">
        <authorList>
            <person name="Kallberg Y."/>
            <person name="Tangrot J."/>
            <person name="Rosling A."/>
        </authorList>
    </citation>
    <scope>NUCLEOTIDE SEQUENCE</scope>
    <source>
        <strain evidence="2">IN212</strain>
    </source>
</reference>
<accession>A0A9N9CMU6</accession>
<keyword evidence="3" id="KW-1185">Reference proteome</keyword>
<name>A0A9N9CMU6_9GLOM</name>
<dbReference type="OrthoDB" id="2410023at2759"/>
<organism evidence="2 3">
    <name type="scientific">Racocetra fulgida</name>
    <dbReference type="NCBI Taxonomy" id="60492"/>
    <lineage>
        <taxon>Eukaryota</taxon>
        <taxon>Fungi</taxon>
        <taxon>Fungi incertae sedis</taxon>
        <taxon>Mucoromycota</taxon>
        <taxon>Glomeromycotina</taxon>
        <taxon>Glomeromycetes</taxon>
        <taxon>Diversisporales</taxon>
        <taxon>Gigasporaceae</taxon>
        <taxon>Racocetra</taxon>
    </lineage>
</organism>
<evidence type="ECO:0000313" key="3">
    <source>
        <dbReference type="Proteomes" id="UP000789396"/>
    </source>
</evidence>
<dbReference type="Proteomes" id="UP000789396">
    <property type="component" value="Unassembled WGS sequence"/>
</dbReference>
<sequence length="163" mass="19049">MQYSSQTSQETLPSKAFGRSQLGEGSDDHSLLEKKSLTVNDFNYSVGMLDKKLTSLYQLCRFVATKQKKMSKNIKKLIAFEELSDGFWQSAYKEVFKELILTILYSTPKEYRLALEKYLPKNAEHFIDTIGRNAWVSYFNEKLLPEVFYFIYFIDISLKSNIF</sequence>
<gene>
    <name evidence="2" type="ORF">RFULGI_LOCUS6775</name>
</gene>
<dbReference type="EMBL" id="CAJVPZ010009150">
    <property type="protein sequence ID" value="CAG8605632.1"/>
    <property type="molecule type" value="Genomic_DNA"/>
</dbReference>
<feature type="compositionally biased region" description="Polar residues" evidence="1">
    <location>
        <begin position="1"/>
        <end position="12"/>
    </location>
</feature>
<feature type="region of interest" description="Disordered" evidence="1">
    <location>
        <begin position="1"/>
        <end position="29"/>
    </location>
</feature>
<evidence type="ECO:0000313" key="2">
    <source>
        <dbReference type="EMBL" id="CAG8605632.1"/>
    </source>
</evidence>
<protein>
    <submittedName>
        <fullName evidence="2">8709_t:CDS:1</fullName>
    </submittedName>
</protein>
<dbReference type="AlphaFoldDB" id="A0A9N9CMU6"/>
<evidence type="ECO:0000256" key="1">
    <source>
        <dbReference type="SAM" id="MobiDB-lite"/>
    </source>
</evidence>
<comment type="caution">
    <text evidence="2">The sequence shown here is derived from an EMBL/GenBank/DDBJ whole genome shotgun (WGS) entry which is preliminary data.</text>
</comment>